<accession>A0ABP6QEK4</accession>
<evidence type="ECO:0000313" key="1">
    <source>
        <dbReference type="EMBL" id="GAA3223296.1"/>
    </source>
</evidence>
<organism evidence="1 2">
    <name type="scientific">Actinocorallia longicatena</name>
    <dbReference type="NCBI Taxonomy" id="111803"/>
    <lineage>
        <taxon>Bacteria</taxon>
        <taxon>Bacillati</taxon>
        <taxon>Actinomycetota</taxon>
        <taxon>Actinomycetes</taxon>
        <taxon>Streptosporangiales</taxon>
        <taxon>Thermomonosporaceae</taxon>
        <taxon>Actinocorallia</taxon>
    </lineage>
</organism>
<dbReference type="Proteomes" id="UP001501237">
    <property type="component" value="Unassembled WGS sequence"/>
</dbReference>
<dbReference type="EMBL" id="BAAAUV010000013">
    <property type="protein sequence ID" value="GAA3223296.1"/>
    <property type="molecule type" value="Genomic_DNA"/>
</dbReference>
<name>A0ABP6QEK4_9ACTN</name>
<keyword evidence="2" id="KW-1185">Reference proteome</keyword>
<reference evidence="2" key="1">
    <citation type="journal article" date="2019" name="Int. J. Syst. Evol. Microbiol.">
        <title>The Global Catalogue of Microorganisms (GCM) 10K type strain sequencing project: providing services to taxonomists for standard genome sequencing and annotation.</title>
        <authorList>
            <consortium name="The Broad Institute Genomics Platform"/>
            <consortium name="The Broad Institute Genome Sequencing Center for Infectious Disease"/>
            <person name="Wu L."/>
            <person name="Ma J."/>
        </authorList>
    </citation>
    <scope>NUCLEOTIDE SEQUENCE [LARGE SCALE GENOMIC DNA]</scope>
    <source>
        <strain evidence="2">JCM 9377</strain>
    </source>
</reference>
<protein>
    <submittedName>
        <fullName evidence="1">Uncharacterized protein</fullName>
    </submittedName>
</protein>
<comment type="caution">
    <text evidence="1">The sequence shown here is derived from an EMBL/GenBank/DDBJ whole genome shotgun (WGS) entry which is preliminary data.</text>
</comment>
<evidence type="ECO:0000313" key="2">
    <source>
        <dbReference type="Proteomes" id="UP001501237"/>
    </source>
</evidence>
<sequence length="170" mass="17887">MPYPEFRAGQRVTALLLNKGRPEYIYNAAPQTNATTTPADITDLGFWGEAGGVYDVKARVAYDAPTATDAVFRWFVPGDGVMQRNIIAQTAGTTTNIDSNMIAIRRGGTTAQIVGAPNGVASAFSVYLEDSILRMGGTAGWVPLQVNANAAGTVTVQGDSYLIVTQVGGL</sequence>
<gene>
    <name evidence="1" type="ORF">GCM10010468_49730</name>
</gene>
<proteinExistence type="predicted"/>
<dbReference type="RefSeq" id="WP_344832547.1">
    <property type="nucleotide sequence ID" value="NZ_BAAAUV010000013.1"/>
</dbReference>